<organism evidence="2 3">
    <name type="scientific">Lactuca virosa</name>
    <dbReference type="NCBI Taxonomy" id="75947"/>
    <lineage>
        <taxon>Eukaryota</taxon>
        <taxon>Viridiplantae</taxon>
        <taxon>Streptophyta</taxon>
        <taxon>Embryophyta</taxon>
        <taxon>Tracheophyta</taxon>
        <taxon>Spermatophyta</taxon>
        <taxon>Magnoliopsida</taxon>
        <taxon>eudicotyledons</taxon>
        <taxon>Gunneridae</taxon>
        <taxon>Pentapetalae</taxon>
        <taxon>asterids</taxon>
        <taxon>campanulids</taxon>
        <taxon>Asterales</taxon>
        <taxon>Asteraceae</taxon>
        <taxon>Cichorioideae</taxon>
        <taxon>Cichorieae</taxon>
        <taxon>Lactucinae</taxon>
        <taxon>Lactuca</taxon>
    </lineage>
</organism>
<sequence length="131" mass="15819">MRAYINEDIIRLKLPNLDLKLGGRWLRDQCRWKEVVVWAMKADLTAYVLDLKTNVLDISGLGTPPEMKKITRILQICWKSMENDLTTAIMSFSGIRRHRNRKDDRWRWWIVVAGWWRRCCIVSGVRWWWML</sequence>
<comment type="caution">
    <text evidence="2">The sequence shown here is derived from an EMBL/GenBank/DDBJ whole genome shotgun (WGS) entry which is preliminary data.</text>
</comment>
<evidence type="ECO:0000313" key="2">
    <source>
        <dbReference type="EMBL" id="CAH1436257.1"/>
    </source>
</evidence>
<proteinExistence type="predicted"/>
<evidence type="ECO:0000313" key="3">
    <source>
        <dbReference type="Proteomes" id="UP001157418"/>
    </source>
</evidence>
<evidence type="ECO:0000256" key="1">
    <source>
        <dbReference type="SAM" id="Phobius"/>
    </source>
</evidence>
<keyword evidence="1" id="KW-0812">Transmembrane</keyword>
<keyword evidence="1" id="KW-1133">Transmembrane helix</keyword>
<dbReference type="AlphaFoldDB" id="A0AAU9NEH6"/>
<reference evidence="2 3" key="1">
    <citation type="submission" date="2022-01" db="EMBL/GenBank/DDBJ databases">
        <authorList>
            <person name="Xiong W."/>
            <person name="Schranz E."/>
        </authorList>
    </citation>
    <scope>NUCLEOTIDE SEQUENCE [LARGE SCALE GENOMIC DNA]</scope>
</reference>
<keyword evidence="1" id="KW-0472">Membrane</keyword>
<dbReference type="EMBL" id="CAKMRJ010004445">
    <property type="protein sequence ID" value="CAH1436257.1"/>
    <property type="molecule type" value="Genomic_DNA"/>
</dbReference>
<dbReference type="Proteomes" id="UP001157418">
    <property type="component" value="Unassembled WGS sequence"/>
</dbReference>
<feature type="transmembrane region" description="Helical" evidence="1">
    <location>
        <begin position="106"/>
        <end position="129"/>
    </location>
</feature>
<name>A0AAU9NEH6_9ASTR</name>
<protein>
    <submittedName>
        <fullName evidence="2">Uncharacterized protein</fullName>
    </submittedName>
</protein>
<gene>
    <name evidence="2" type="ORF">LVIROSA_LOCUS22641</name>
</gene>
<keyword evidence="3" id="KW-1185">Reference proteome</keyword>
<accession>A0AAU9NEH6</accession>